<protein>
    <recommendedName>
        <fullName evidence="9">Lipid A biosynthesis acyltransferase</fullName>
    </recommendedName>
</protein>
<dbReference type="Pfam" id="PF03279">
    <property type="entry name" value="Lip_A_acyltrans"/>
    <property type="match status" value="1"/>
</dbReference>
<sequence length="281" mass="31539">MLIRAVLFVIQILPRGAAVFAAAGLSGLAWRLLKKERRKTLFNLALIFPERSDHEAVGRKVFRNVAVLAADAFKLSELSDKQMNELVTVEGREHFDAAYNLGRGLVAVTGHIGCWELIPAWFSRQGYKISVIGKRVYDPRLDKLLIKMRSGQGVNIIDRDSGAKDALRDLRSGHAVGILIDQDTRVASIDVEFFGHQASTPVGAAALADKTGAPVVPLAILRQPDGKYLLSIKPAIAFNNDLPKQERIRAMVQEQTRQLEEFIRRDITQWVWMHLRWKEKP</sequence>
<evidence type="ECO:0000256" key="3">
    <source>
        <dbReference type="ARBA" id="ARBA00022519"/>
    </source>
</evidence>
<evidence type="ECO:0008006" key="9">
    <source>
        <dbReference type="Google" id="ProtNLM"/>
    </source>
</evidence>
<keyword evidence="6" id="KW-0012">Acyltransferase</keyword>
<reference evidence="7 8" key="1">
    <citation type="journal article" date="2016" name="Nat. Commun.">
        <title>Thousands of microbial genomes shed light on interconnected biogeochemical processes in an aquifer system.</title>
        <authorList>
            <person name="Anantharaman K."/>
            <person name="Brown C.T."/>
            <person name="Hug L.A."/>
            <person name="Sharon I."/>
            <person name="Castelle C.J."/>
            <person name="Probst A.J."/>
            <person name="Thomas B.C."/>
            <person name="Singh A."/>
            <person name="Wilkins M.J."/>
            <person name="Karaoz U."/>
            <person name="Brodie E.L."/>
            <person name="Williams K.H."/>
            <person name="Hubbard S.S."/>
            <person name="Banfield J.F."/>
        </authorList>
    </citation>
    <scope>NUCLEOTIDE SEQUENCE [LARGE SCALE GENOMIC DNA]</scope>
</reference>
<comment type="caution">
    <text evidence="7">The sequence shown here is derived from an EMBL/GenBank/DDBJ whole genome shotgun (WGS) entry which is preliminary data.</text>
</comment>
<name>A0A1F5RGB0_9BACT</name>
<keyword evidence="5" id="KW-0472">Membrane</keyword>
<evidence type="ECO:0000256" key="4">
    <source>
        <dbReference type="ARBA" id="ARBA00022679"/>
    </source>
</evidence>
<evidence type="ECO:0000256" key="2">
    <source>
        <dbReference type="ARBA" id="ARBA00022475"/>
    </source>
</evidence>
<dbReference type="CDD" id="cd07984">
    <property type="entry name" value="LPLAT_LABLAT-like"/>
    <property type="match status" value="1"/>
</dbReference>
<organism evidence="7 8">
    <name type="scientific">Candidatus Edwardsbacteria bacterium GWF2_54_11</name>
    <dbReference type="NCBI Taxonomy" id="1817851"/>
    <lineage>
        <taxon>Bacteria</taxon>
        <taxon>Candidatus Edwardsiibacteriota</taxon>
    </lineage>
</organism>
<dbReference type="GO" id="GO:0005886">
    <property type="term" value="C:plasma membrane"/>
    <property type="evidence" value="ECO:0007669"/>
    <property type="project" value="UniProtKB-SubCell"/>
</dbReference>
<gene>
    <name evidence="7" type="ORF">A2024_11255</name>
</gene>
<accession>A0A1F5RGB0</accession>
<evidence type="ECO:0000313" key="7">
    <source>
        <dbReference type="EMBL" id="OGF13537.1"/>
    </source>
</evidence>
<dbReference type="PANTHER" id="PTHR30606:SF10">
    <property type="entry name" value="PHOSPHATIDYLINOSITOL MANNOSIDE ACYLTRANSFERASE"/>
    <property type="match status" value="1"/>
</dbReference>
<dbReference type="InterPro" id="IPR004960">
    <property type="entry name" value="LipA_acyltrans"/>
</dbReference>
<keyword evidence="3" id="KW-0997">Cell inner membrane</keyword>
<dbReference type="Proteomes" id="UP000177230">
    <property type="component" value="Unassembled WGS sequence"/>
</dbReference>
<proteinExistence type="predicted"/>
<dbReference type="AlphaFoldDB" id="A0A1F5RGB0"/>
<evidence type="ECO:0000256" key="1">
    <source>
        <dbReference type="ARBA" id="ARBA00004533"/>
    </source>
</evidence>
<keyword evidence="2" id="KW-1003">Cell membrane</keyword>
<dbReference type="GO" id="GO:0016746">
    <property type="term" value="F:acyltransferase activity"/>
    <property type="evidence" value="ECO:0007669"/>
    <property type="project" value="UniProtKB-KW"/>
</dbReference>
<comment type="subcellular location">
    <subcellularLocation>
        <location evidence="1">Cell inner membrane</location>
    </subcellularLocation>
</comment>
<keyword evidence="4" id="KW-0808">Transferase</keyword>
<dbReference type="GO" id="GO:0009247">
    <property type="term" value="P:glycolipid biosynthetic process"/>
    <property type="evidence" value="ECO:0007669"/>
    <property type="project" value="UniProtKB-ARBA"/>
</dbReference>
<evidence type="ECO:0000256" key="6">
    <source>
        <dbReference type="ARBA" id="ARBA00023315"/>
    </source>
</evidence>
<evidence type="ECO:0000313" key="8">
    <source>
        <dbReference type="Proteomes" id="UP000177230"/>
    </source>
</evidence>
<dbReference type="EMBL" id="MFFM01000016">
    <property type="protein sequence ID" value="OGF13537.1"/>
    <property type="molecule type" value="Genomic_DNA"/>
</dbReference>
<evidence type="ECO:0000256" key="5">
    <source>
        <dbReference type="ARBA" id="ARBA00023136"/>
    </source>
</evidence>
<dbReference type="PIRSF" id="PIRSF026649">
    <property type="entry name" value="MsbB"/>
    <property type="match status" value="1"/>
</dbReference>
<dbReference type="PANTHER" id="PTHR30606">
    <property type="entry name" value="LIPID A BIOSYNTHESIS LAUROYL ACYLTRANSFERASE"/>
    <property type="match status" value="1"/>
</dbReference>